<dbReference type="Proteomes" id="UP001079657">
    <property type="component" value="Unassembled WGS sequence"/>
</dbReference>
<organism evidence="3 4">
    <name type="scientific">Clostridium ganghwense</name>
    <dbReference type="NCBI Taxonomy" id="312089"/>
    <lineage>
        <taxon>Bacteria</taxon>
        <taxon>Bacillati</taxon>
        <taxon>Bacillota</taxon>
        <taxon>Clostridia</taxon>
        <taxon>Eubacteriales</taxon>
        <taxon>Clostridiaceae</taxon>
        <taxon>Clostridium</taxon>
    </lineage>
</organism>
<evidence type="ECO:0008006" key="5">
    <source>
        <dbReference type="Google" id="ProtNLM"/>
    </source>
</evidence>
<feature type="signal peptide" evidence="2">
    <location>
        <begin position="1"/>
        <end position="31"/>
    </location>
</feature>
<keyword evidence="2" id="KW-0732">Signal</keyword>
<evidence type="ECO:0000313" key="3">
    <source>
        <dbReference type="EMBL" id="MCY6369471.1"/>
    </source>
</evidence>
<evidence type="ECO:0000313" key="4">
    <source>
        <dbReference type="Proteomes" id="UP001079657"/>
    </source>
</evidence>
<accession>A0ABT4CKA0</accession>
<sequence>MKSSKLSLKAKIMCGLLAGGMALSAASSAFAATEKATDTDKSLKIEHRIPMDKNKFNKDRMEEMNKVFEAVLTEAVSSNLITQDESDKIKTYVDKKAEEAKQFMAQRREAAQKEGKKAPKDRKMDRTDKQGKQRKPELFAELVDEGILTQEKADALREKMHQKAVELKDAKLKEDLSKLVENKTITQEQADKIASAIKTAQDTKKADFEKFKDMSEEERKEYIKNLKNNHTNPIKSLIEDGTITEEQAKEIRKTLPGHPQKHHKPGFKGKMNKNMPVQENTNK</sequence>
<evidence type="ECO:0000256" key="1">
    <source>
        <dbReference type="SAM" id="MobiDB-lite"/>
    </source>
</evidence>
<feature type="chain" id="PRO_5047255286" description="DUF2680 domain-containing protein" evidence="2">
    <location>
        <begin position="32"/>
        <end position="283"/>
    </location>
</feature>
<feature type="compositionally biased region" description="Basic residues" evidence="1">
    <location>
        <begin position="259"/>
        <end position="271"/>
    </location>
</feature>
<gene>
    <name evidence="3" type="ORF">OXH55_02260</name>
</gene>
<feature type="region of interest" description="Disordered" evidence="1">
    <location>
        <begin position="105"/>
        <end position="138"/>
    </location>
</feature>
<keyword evidence="4" id="KW-1185">Reference proteome</keyword>
<feature type="region of interest" description="Disordered" evidence="1">
    <location>
        <begin position="252"/>
        <end position="283"/>
    </location>
</feature>
<dbReference type="EMBL" id="JAPQES010000001">
    <property type="protein sequence ID" value="MCY6369471.1"/>
    <property type="molecule type" value="Genomic_DNA"/>
</dbReference>
<proteinExistence type="predicted"/>
<name>A0ABT4CKA0_9CLOT</name>
<reference evidence="3" key="1">
    <citation type="submission" date="2022-12" db="EMBL/GenBank/DDBJ databases">
        <authorList>
            <person name="Wang J."/>
        </authorList>
    </citation>
    <scope>NUCLEOTIDE SEQUENCE</scope>
    <source>
        <strain evidence="3">HY-42-06</strain>
    </source>
</reference>
<evidence type="ECO:0000256" key="2">
    <source>
        <dbReference type="SAM" id="SignalP"/>
    </source>
</evidence>
<dbReference type="RefSeq" id="WP_268047848.1">
    <property type="nucleotide sequence ID" value="NZ_JAPQES010000001.1"/>
</dbReference>
<comment type="caution">
    <text evidence="3">The sequence shown here is derived from an EMBL/GenBank/DDBJ whole genome shotgun (WGS) entry which is preliminary data.</text>
</comment>
<protein>
    <recommendedName>
        <fullName evidence="5">DUF2680 domain-containing protein</fullName>
    </recommendedName>
</protein>